<comment type="caution">
    <text evidence="4">The sequence shown here is derived from an EMBL/GenBank/DDBJ whole genome shotgun (WGS) entry which is preliminary data.</text>
</comment>
<dbReference type="GO" id="GO:0008270">
    <property type="term" value="F:zinc ion binding"/>
    <property type="evidence" value="ECO:0007669"/>
    <property type="project" value="InterPro"/>
</dbReference>
<evidence type="ECO:0000256" key="1">
    <source>
        <dbReference type="SAM" id="Coils"/>
    </source>
</evidence>
<dbReference type="Pfam" id="PF22938">
    <property type="entry name" value="Integrase_p58_C"/>
    <property type="match status" value="1"/>
</dbReference>
<keyword evidence="1" id="KW-0175">Coiled coil</keyword>
<dbReference type="InterPro" id="IPR003309">
    <property type="entry name" value="SCAN_dom"/>
</dbReference>
<dbReference type="InterPro" id="IPR054465">
    <property type="entry name" value="Integrase_p58-like_C"/>
</dbReference>
<dbReference type="PANTHER" id="PTHR46888:SF13">
    <property type="entry name" value="RIBONUCLEASE H"/>
    <property type="match status" value="1"/>
</dbReference>
<dbReference type="PROSITE" id="PS50804">
    <property type="entry name" value="SCAN_BOX"/>
    <property type="match status" value="1"/>
</dbReference>
<reference evidence="4" key="1">
    <citation type="journal article" date="2023" name="Front. Mar. Sci.">
        <title>A new Merluccius polli reference genome to investigate the effects of global change in West African waters.</title>
        <authorList>
            <person name="Mateo J.L."/>
            <person name="Blanco-Fernandez C."/>
            <person name="Garcia-Vazquez E."/>
            <person name="Machado-Schiaffino G."/>
        </authorList>
    </citation>
    <scope>NUCLEOTIDE SEQUENCE</scope>
    <source>
        <strain evidence="4">C29</strain>
        <tissue evidence="4">Fin</tissue>
    </source>
</reference>
<dbReference type="SUPFAM" id="SSF57756">
    <property type="entry name" value="Retrovirus zinc finger-like domains"/>
    <property type="match status" value="1"/>
</dbReference>
<dbReference type="SUPFAM" id="SSF47353">
    <property type="entry name" value="Retrovirus capsid dimerization domain-like"/>
    <property type="match status" value="1"/>
</dbReference>
<dbReference type="Gene3D" id="1.10.4020.10">
    <property type="entry name" value="DNA breaking-rejoining enzymes"/>
    <property type="match status" value="1"/>
</dbReference>
<organism evidence="4 5">
    <name type="scientific">Merluccius polli</name>
    <name type="common">Benguela hake</name>
    <name type="synonym">Merluccius cadenati</name>
    <dbReference type="NCBI Taxonomy" id="89951"/>
    <lineage>
        <taxon>Eukaryota</taxon>
        <taxon>Metazoa</taxon>
        <taxon>Chordata</taxon>
        <taxon>Craniata</taxon>
        <taxon>Vertebrata</taxon>
        <taxon>Euteleostomi</taxon>
        <taxon>Actinopterygii</taxon>
        <taxon>Neopterygii</taxon>
        <taxon>Teleostei</taxon>
        <taxon>Neoteleostei</taxon>
        <taxon>Acanthomorphata</taxon>
        <taxon>Zeiogadaria</taxon>
        <taxon>Gadariae</taxon>
        <taxon>Gadiformes</taxon>
        <taxon>Gadoidei</taxon>
        <taxon>Merlucciidae</taxon>
        <taxon>Merluccius</taxon>
    </lineage>
</organism>
<dbReference type="InterPro" id="IPR036875">
    <property type="entry name" value="Znf_CCHC_sf"/>
</dbReference>
<name>A0AA47P774_MERPO</name>
<feature type="domain" description="SCAN box" evidence="3">
    <location>
        <begin position="292"/>
        <end position="370"/>
    </location>
</feature>
<dbReference type="PANTHER" id="PTHR46888">
    <property type="entry name" value="ZINC KNUCKLE DOMAINCONTAINING PROTEIN-RELATED"/>
    <property type="match status" value="1"/>
</dbReference>
<dbReference type="GO" id="GO:0003676">
    <property type="term" value="F:nucleic acid binding"/>
    <property type="evidence" value="ECO:0007669"/>
    <property type="project" value="InterPro"/>
</dbReference>
<dbReference type="Proteomes" id="UP001174136">
    <property type="component" value="Unassembled WGS sequence"/>
</dbReference>
<dbReference type="AlphaFoldDB" id="A0AA47P774"/>
<evidence type="ECO:0000259" key="3">
    <source>
        <dbReference type="PROSITE" id="PS50804"/>
    </source>
</evidence>
<feature type="coiled-coil region" evidence="1">
    <location>
        <begin position="85"/>
        <end position="191"/>
    </location>
</feature>
<evidence type="ECO:0000256" key="2">
    <source>
        <dbReference type="SAM" id="MobiDB-lite"/>
    </source>
</evidence>
<evidence type="ECO:0000313" key="5">
    <source>
        <dbReference type="Proteomes" id="UP001174136"/>
    </source>
</evidence>
<feature type="region of interest" description="Disordered" evidence="2">
    <location>
        <begin position="379"/>
        <end position="412"/>
    </location>
</feature>
<dbReference type="InterPro" id="IPR038269">
    <property type="entry name" value="SCAN_sf"/>
</dbReference>
<dbReference type="EMBL" id="JAOPHQ010001706">
    <property type="protein sequence ID" value="KAK0150003.1"/>
    <property type="molecule type" value="Genomic_DNA"/>
</dbReference>
<dbReference type="Pfam" id="PF02023">
    <property type="entry name" value="SCAN"/>
    <property type="match status" value="1"/>
</dbReference>
<gene>
    <name evidence="4" type="ORF">N1851_009237</name>
</gene>
<keyword evidence="5" id="KW-1185">Reference proteome</keyword>
<proteinExistence type="predicted"/>
<accession>A0AA47P774</accession>
<dbReference type="Gene3D" id="4.10.60.10">
    <property type="entry name" value="Zinc finger, CCHC-type"/>
    <property type="match status" value="1"/>
</dbReference>
<sequence length="926" mass="104012">MEMEDFFASPSESIFETFTKCQLRKVAEHYELQDLAKDLKKQVLKDRVKGMLVERSIIELESVAFPTETSTPSSPNRGLPLDTSSLSFEQQMQLLKLQMEQKQAEREQQREIEFKRLEHEKDLELKRLEAGHKRLEAEQQAEQKRHEWEKARDAEQKRLETELELEKLKQRERQEERENELQRERLRLISEGKMRGTGSGDSGSGAGGNLSNMIKFLPKFNERDPDVFFSLFEGIAEEREWSDSNRILLLQTVLSGRAQDAYVALSPTERKCYQAVKDAVLRVYEQVPEFYRQRFRNWRKTDRQTYSEVARDLVSYFDRWCSAVNIETFNQLCDLVILEQFKNIVPDHLATFINEHKVKTAAEAAILADEYVLTHRGKSRDYGQNKPVNQSRDDRRTTRYYGNSTANMGKQDLSNRNKIDLDKCNYCFESGHWKSQCPSLLSKNKSKLNFSKPSTAKGQGCAAPVPKSNCRIAQVGKDKSDGTASEGGAGCEVPDHPVEGQCLSDSASGCVGNGYNSFITNGLISLVGSSDKKPVKILRDTGATETFVLESVLPFSCQSSTGTEVLIRGMGMQTMSVPLHNVELSSDLVLGEATVGVRPALPVPGVHVILGNLLAKDRVWPSGPPLPVVTTEPTKSYKRDECVAEFPEVFTACAVTRANSRAQAVETSREIKRVCPQIPNLPSALERDEFILAQNEDDGLAELRDGVLPGEKMQSIDRGYFIQDGMKAIFDRRSEHRLFSPGDQVLALLPIPGSPFRARFSGPYDIVRKVSEQDYVIGTPNRRKSSQLCHINLLKPYYSPASRSEAMGDNVGSAALAVGGATSSSPMVAAEGEDEGAPDDTLLLPRLRNSVVLNNLDGLLGHMSKMQRGLCYFHLFSEWREENGGLSLFHTKSSLHQNTFKPERISSWRVSAAQDRESESERAIWA</sequence>
<protein>
    <recommendedName>
        <fullName evidence="3">SCAN box domain-containing protein</fullName>
    </recommendedName>
</protein>
<feature type="compositionally biased region" description="Polar residues" evidence="2">
    <location>
        <begin position="400"/>
        <end position="412"/>
    </location>
</feature>
<evidence type="ECO:0000313" key="4">
    <source>
        <dbReference type="EMBL" id="KAK0150003.1"/>
    </source>
</evidence>